<keyword evidence="4" id="KW-0472">Membrane</keyword>
<evidence type="ECO:0000256" key="3">
    <source>
        <dbReference type="ARBA" id="ARBA00022989"/>
    </source>
</evidence>
<dbReference type="InterPro" id="IPR007343">
    <property type="entry name" value="Uncharacterised_pept_Zn_put"/>
</dbReference>
<name>A0ABP6IG99_9ACTN</name>
<organism evidence="6 7">
    <name type="scientific">Streptosporangium fragile</name>
    <dbReference type="NCBI Taxonomy" id="46186"/>
    <lineage>
        <taxon>Bacteria</taxon>
        <taxon>Bacillati</taxon>
        <taxon>Actinomycetota</taxon>
        <taxon>Actinomycetes</taxon>
        <taxon>Streptosporangiales</taxon>
        <taxon>Streptosporangiaceae</taxon>
        <taxon>Streptosporangium</taxon>
    </lineage>
</organism>
<comment type="caution">
    <text evidence="6">The sequence shown here is derived from an EMBL/GenBank/DDBJ whole genome shotgun (WGS) entry which is preliminary data.</text>
</comment>
<keyword evidence="7" id="KW-1185">Reference proteome</keyword>
<reference evidence="7" key="1">
    <citation type="journal article" date="2019" name="Int. J. Syst. Evol. Microbiol.">
        <title>The Global Catalogue of Microorganisms (GCM) 10K type strain sequencing project: providing services to taxonomists for standard genome sequencing and annotation.</title>
        <authorList>
            <consortium name="The Broad Institute Genomics Platform"/>
            <consortium name="The Broad Institute Genome Sequencing Center for Infectious Disease"/>
            <person name="Wu L."/>
            <person name="Ma J."/>
        </authorList>
    </citation>
    <scope>NUCLEOTIDE SEQUENCE [LARGE SCALE GENOMIC DNA]</scope>
    <source>
        <strain evidence="7">JCM 6242</strain>
    </source>
</reference>
<keyword evidence="5" id="KW-0732">Signal</keyword>
<gene>
    <name evidence="6" type="ORF">GCM10010517_32050</name>
</gene>
<proteinExistence type="predicted"/>
<evidence type="ECO:0000256" key="5">
    <source>
        <dbReference type="SAM" id="SignalP"/>
    </source>
</evidence>
<dbReference type="Proteomes" id="UP001500831">
    <property type="component" value="Unassembled WGS sequence"/>
</dbReference>
<keyword evidence="3" id="KW-1133">Transmembrane helix</keyword>
<feature type="signal peptide" evidence="5">
    <location>
        <begin position="1"/>
        <end position="30"/>
    </location>
</feature>
<sequence length="296" mass="31990">MKTLPLRQLAPLVVAPLLFALVTGLDVANAAAPSAIAAPVAPGAPVANATSFENSEAARVQAPPSGRAAATASPLYRTGTLPSVNCQAGQIRAGSAASYRTFMTRVTRCLNLSWKTQFRKAKLAFSQPRLRFTTTRVNTPCGRWPSSAGGLYCSANRTIYIGVTRETLKNPYAPNHAQFMAHEYGHHVQHLAGIMRYYANSTARAGAAGKLAFSRRLELQADCLGSAFLRQISSSLPVEQEHWDGMVRWVYANGHKNWPKNDHGKGRSQAYWMDRGFDAGSPSACNTWTAPSGRVA</sequence>
<evidence type="ECO:0000256" key="1">
    <source>
        <dbReference type="ARBA" id="ARBA00004167"/>
    </source>
</evidence>
<dbReference type="RefSeq" id="WP_344972003.1">
    <property type="nucleotide sequence ID" value="NZ_BAAAVI010000020.1"/>
</dbReference>
<keyword evidence="2" id="KW-0812">Transmembrane</keyword>
<evidence type="ECO:0000313" key="6">
    <source>
        <dbReference type="EMBL" id="GAA2871742.1"/>
    </source>
</evidence>
<evidence type="ECO:0000256" key="2">
    <source>
        <dbReference type="ARBA" id="ARBA00022692"/>
    </source>
</evidence>
<protein>
    <submittedName>
        <fullName evidence="6">Neutral zinc metallopeptidase</fullName>
    </submittedName>
</protein>
<dbReference type="Pfam" id="PF04228">
    <property type="entry name" value="Zn_peptidase"/>
    <property type="match status" value="1"/>
</dbReference>
<feature type="chain" id="PRO_5045511170" evidence="5">
    <location>
        <begin position="31"/>
        <end position="296"/>
    </location>
</feature>
<comment type="subcellular location">
    <subcellularLocation>
        <location evidence="1">Membrane</location>
        <topology evidence="1">Single-pass membrane protein</topology>
    </subcellularLocation>
</comment>
<dbReference type="PANTHER" id="PTHR30168:SF0">
    <property type="entry name" value="INNER MEMBRANE PROTEIN"/>
    <property type="match status" value="1"/>
</dbReference>
<evidence type="ECO:0000313" key="7">
    <source>
        <dbReference type="Proteomes" id="UP001500831"/>
    </source>
</evidence>
<dbReference type="PANTHER" id="PTHR30168">
    <property type="entry name" value="PUTATIVE MEMBRANE PROTEIN YPFJ"/>
    <property type="match status" value="1"/>
</dbReference>
<dbReference type="EMBL" id="BAAAVI010000020">
    <property type="protein sequence ID" value="GAA2871742.1"/>
    <property type="molecule type" value="Genomic_DNA"/>
</dbReference>
<accession>A0ABP6IG99</accession>
<evidence type="ECO:0000256" key="4">
    <source>
        <dbReference type="ARBA" id="ARBA00023136"/>
    </source>
</evidence>